<dbReference type="CDD" id="cd07817">
    <property type="entry name" value="SRPBCC_8"/>
    <property type="match status" value="1"/>
</dbReference>
<feature type="compositionally biased region" description="Acidic residues" evidence="1">
    <location>
        <begin position="291"/>
        <end position="317"/>
    </location>
</feature>
<comment type="caution">
    <text evidence="3">The sequence shown here is derived from an EMBL/GenBank/DDBJ whole genome shotgun (WGS) entry which is preliminary data.</text>
</comment>
<evidence type="ECO:0000259" key="2">
    <source>
        <dbReference type="Pfam" id="PF03364"/>
    </source>
</evidence>
<dbReference type="InterPro" id="IPR005031">
    <property type="entry name" value="COQ10_START"/>
</dbReference>
<organism evidence="3 4">
    <name type="scientific">Promicromonospora kroppenstedtii</name>
    <dbReference type="NCBI Taxonomy" id="440482"/>
    <lineage>
        <taxon>Bacteria</taxon>
        <taxon>Bacillati</taxon>
        <taxon>Actinomycetota</taxon>
        <taxon>Actinomycetes</taxon>
        <taxon>Micrococcales</taxon>
        <taxon>Promicromonosporaceae</taxon>
        <taxon>Promicromonospora</taxon>
    </lineage>
</organism>
<feature type="domain" description="Coenzyme Q-binding protein COQ10 START" evidence="2">
    <location>
        <begin position="126"/>
        <end position="247"/>
    </location>
</feature>
<evidence type="ECO:0000313" key="3">
    <source>
        <dbReference type="EMBL" id="MFI2486020.1"/>
    </source>
</evidence>
<gene>
    <name evidence="3" type="ORF">ACH47X_03880</name>
</gene>
<dbReference type="SUPFAM" id="SSF55961">
    <property type="entry name" value="Bet v1-like"/>
    <property type="match status" value="1"/>
</dbReference>
<dbReference type="PANTHER" id="PTHR33824">
    <property type="entry name" value="POLYKETIDE CYCLASE/DEHYDRASE AND LIPID TRANSPORT SUPERFAMILY PROTEIN"/>
    <property type="match status" value="1"/>
</dbReference>
<sequence length="317" mass="34622">MSNESTGTTDRAGSQPLTALKESAGGYVKALASHAVDSLTDRVSGLSERLTDYANGSGEGGGAKATAAAKGAEELAQGASPVKAGLSAAVAGVKDKFKETFGGGSGGGGGGSKKFAFNNIVESIDVGAPVEVVFNAWTSYEKWPEFMKKVEHTELDEESGEVQLKGQVLWSHRQWDTVITDQVPDQRIVWKSSGAKGHLSGVVTFHELADDLTRLVLVVSYYPQGFMEKTGNIWRAVNRRVRLELKYFVRHVMTESVLRPEEDEGFRAEIRDEEMIRSHQDVVEDEQAARDDEEGDEEEEEETEETEETEDTGSENR</sequence>
<feature type="region of interest" description="Disordered" evidence="1">
    <location>
        <begin position="271"/>
        <end position="317"/>
    </location>
</feature>
<dbReference type="InterPro" id="IPR023393">
    <property type="entry name" value="START-like_dom_sf"/>
</dbReference>
<name>A0ABW7XFJ9_9MICO</name>
<dbReference type="Pfam" id="PF03364">
    <property type="entry name" value="Polyketide_cyc"/>
    <property type="match status" value="1"/>
</dbReference>
<dbReference type="RefSeq" id="WP_397401571.1">
    <property type="nucleotide sequence ID" value="NZ_JBIRYI010000002.1"/>
</dbReference>
<reference evidence="3 4" key="1">
    <citation type="submission" date="2024-10" db="EMBL/GenBank/DDBJ databases">
        <title>The Natural Products Discovery Center: Release of the First 8490 Sequenced Strains for Exploring Actinobacteria Biosynthetic Diversity.</title>
        <authorList>
            <person name="Kalkreuter E."/>
            <person name="Kautsar S.A."/>
            <person name="Yang D."/>
            <person name="Bader C.D."/>
            <person name="Teijaro C.N."/>
            <person name="Fluegel L."/>
            <person name="Davis C.M."/>
            <person name="Simpson J.R."/>
            <person name="Lauterbach L."/>
            <person name="Steele A.D."/>
            <person name="Gui C."/>
            <person name="Meng S."/>
            <person name="Li G."/>
            <person name="Viehrig K."/>
            <person name="Ye F."/>
            <person name="Su P."/>
            <person name="Kiefer A.F."/>
            <person name="Nichols A."/>
            <person name="Cepeda A.J."/>
            <person name="Yan W."/>
            <person name="Fan B."/>
            <person name="Jiang Y."/>
            <person name="Adhikari A."/>
            <person name="Zheng C.-J."/>
            <person name="Schuster L."/>
            <person name="Cowan T.M."/>
            <person name="Smanski M.J."/>
            <person name="Chevrette M.G."/>
            <person name="De Carvalho L.P.S."/>
            <person name="Shen B."/>
        </authorList>
    </citation>
    <scope>NUCLEOTIDE SEQUENCE [LARGE SCALE GENOMIC DNA]</scope>
    <source>
        <strain evidence="3 4">NPDC019481</strain>
    </source>
</reference>
<protein>
    <submittedName>
        <fullName evidence="3">SRPBCC family protein</fullName>
    </submittedName>
</protein>
<evidence type="ECO:0000256" key="1">
    <source>
        <dbReference type="SAM" id="MobiDB-lite"/>
    </source>
</evidence>
<dbReference type="Proteomes" id="UP001611580">
    <property type="component" value="Unassembled WGS sequence"/>
</dbReference>
<dbReference type="EMBL" id="JBIRYI010000002">
    <property type="protein sequence ID" value="MFI2486020.1"/>
    <property type="molecule type" value="Genomic_DNA"/>
</dbReference>
<dbReference type="Gene3D" id="3.30.530.20">
    <property type="match status" value="1"/>
</dbReference>
<feature type="compositionally biased region" description="Basic and acidic residues" evidence="1">
    <location>
        <begin position="271"/>
        <end position="290"/>
    </location>
</feature>
<keyword evidence="4" id="KW-1185">Reference proteome</keyword>
<dbReference type="InterPro" id="IPR047137">
    <property type="entry name" value="ORF3"/>
</dbReference>
<accession>A0ABW7XFJ9</accession>
<evidence type="ECO:0000313" key="4">
    <source>
        <dbReference type="Proteomes" id="UP001611580"/>
    </source>
</evidence>
<dbReference type="PANTHER" id="PTHR33824:SF7">
    <property type="entry name" value="POLYKETIDE CYCLASE_DEHYDRASE AND LIPID TRANSPORT SUPERFAMILY PROTEIN"/>
    <property type="match status" value="1"/>
</dbReference>
<proteinExistence type="predicted"/>